<dbReference type="Proteomes" id="UP000611723">
    <property type="component" value="Unassembled WGS sequence"/>
</dbReference>
<feature type="domain" description="TM2" evidence="7">
    <location>
        <begin position="61"/>
        <end position="112"/>
    </location>
</feature>
<accession>A0A934X181</accession>
<sequence length="133" mass="14607">MKKLLLLICLISCVGLSNSYANNSYYINDSAVEEVLSSGVEVNPVFNLNTNSVLGHQEMLNEKDPLIAILLDILVGGLGIHRVYLDGRPTLILIYFITCGGIFGVVPLVDLIVLAINYDDISAYVGNDKFIMW</sequence>
<keyword evidence="3 5" id="KW-1133">Transmembrane helix</keyword>
<feature type="transmembrane region" description="Helical" evidence="5">
    <location>
        <begin position="66"/>
        <end position="85"/>
    </location>
</feature>
<proteinExistence type="predicted"/>
<evidence type="ECO:0000256" key="2">
    <source>
        <dbReference type="ARBA" id="ARBA00022692"/>
    </source>
</evidence>
<organism evidence="8 9">
    <name type="scientific">Marivirga aurantiaca</name>
    <dbReference type="NCBI Taxonomy" id="2802615"/>
    <lineage>
        <taxon>Bacteria</taxon>
        <taxon>Pseudomonadati</taxon>
        <taxon>Bacteroidota</taxon>
        <taxon>Cytophagia</taxon>
        <taxon>Cytophagales</taxon>
        <taxon>Marivirgaceae</taxon>
        <taxon>Marivirga</taxon>
    </lineage>
</organism>
<dbReference type="RefSeq" id="WP_201432494.1">
    <property type="nucleotide sequence ID" value="NZ_JAEQBW010000011.1"/>
</dbReference>
<gene>
    <name evidence="8" type="ORF">JKA74_17330</name>
</gene>
<keyword evidence="9" id="KW-1185">Reference proteome</keyword>
<protein>
    <submittedName>
        <fullName evidence="8">TM2 domain-containing protein</fullName>
    </submittedName>
</protein>
<dbReference type="Pfam" id="PF05154">
    <property type="entry name" value="TM2"/>
    <property type="match status" value="1"/>
</dbReference>
<keyword evidence="4 5" id="KW-0472">Membrane</keyword>
<evidence type="ECO:0000313" key="9">
    <source>
        <dbReference type="Proteomes" id="UP000611723"/>
    </source>
</evidence>
<evidence type="ECO:0000256" key="3">
    <source>
        <dbReference type="ARBA" id="ARBA00022989"/>
    </source>
</evidence>
<reference evidence="8" key="1">
    <citation type="submission" date="2021-01" db="EMBL/GenBank/DDBJ databases">
        <title>Marivirga aurantiaca sp. nov., isolated from intertidal surface sediments.</title>
        <authorList>
            <person name="Zhang M."/>
        </authorList>
    </citation>
    <scope>NUCLEOTIDE SEQUENCE</scope>
    <source>
        <strain evidence="8">S37H4</strain>
    </source>
</reference>
<feature type="signal peptide" evidence="6">
    <location>
        <begin position="1"/>
        <end position="21"/>
    </location>
</feature>
<comment type="subcellular location">
    <subcellularLocation>
        <location evidence="1">Membrane</location>
        <topology evidence="1">Multi-pass membrane protein</topology>
    </subcellularLocation>
</comment>
<evidence type="ECO:0000313" key="8">
    <source>
        <dbReference type="EMBL" id="MBK6266809.1"/>
    </source>
</evidence>
<keyword evidence="2 5" id="KW-0812">Transmembrane</keyword>
<evidence type="ECO:0000259" key="7">
    <source>
        <dbReference type="Pfam" id="PF05154"/>
    </source>
</evidence>
<feature type="chain" id="PRO_5037299186" evidence="6">
    <location>
        <begin position="22"/>
        <end position="133"/>
    </location>
</feature>
<name>A0A934X181_9BACT</name>
<evidence type="ECO:0000256" key="5">
    <source>
        <dbReference type="SAM" id="Phobius"/>
    </source>
</evidence>
<dbReference type="AlphaFoldDB" id="A0A934X181"/>
<dbReference type="GO" id="GO:0016020">
    <property type="term" value="C:membrane"/>
    <property type="evidence" value="ECO:0007669"/>
    <property type="project" value="UniProtKB-SubCell"/>
</dbReference>
<comment type="caution">
    <text evidence="8">The sequence shown here is derived from an EMBL/GenBank/DDBJ whole genome shotgun (WGS) entry which is preliminary data.</text>
</comment>
<evidence type="ECO:0000256" key="6">
    <source>
        <dbReference type="SAM" id="SignalP"/>
    </source>
</evidence>
<dbReference type="EMBL" id="JAEQBW010000011">
    <property type="protein sequence ID" value="MBK6266809.1"/>
    <property type="molecule type" value="Genomic_DNA"/>
</dbReference>
<feature type="transmembrane region" description="Helical" evidence="5">
    <location>
        <begin position="92"/>
        <end position="116"/>
    </location>
</feature>
<evidence type="ECO:0000256" key="4">
    <source>
        <dbReference type="ARBA" id="ARBA00023136"/>
    </source>
</evidence>
<dbReference type="InterPro" id="IPR007829">
    <property type="entry name" value="TM2"/>
</dbReference>
<evidence type="ECO:0000256" key="1">
    <source>
        <dbReference type="ARBA" id="ARBA00004141"/>
    </source>
</evidence>
<keyword evidence="6" id="KW-0732">Signal</keyword>